<comment type="caution">
    <text evidence="1">The sequence shown here is derived from an EMBL/GenBank/DDBJ whole genome shotgun (WGS) entry which is preliminary data.</text>
</comment>
<dbReference type="GO" id="GO:0005840">
    <property type="term" value="C:ribosome"/>
    <property type="evidence" value="ECO:0007669"/>
    <property type="project" value="UniProtKB-KW"/>
</dbReference>
<protein>
    <submittedName>
        <fullName evidence="1">60S ribosomal protein L30</fullName>
    </submittedName>
</protein>
<evidence type="ECO:0000313" key="1">
    <source>
        <dbReference type="EMBL" id="KAL0424391.1"/>
    </source>
</evidence>
<reference evidence="1" key="1">
    <citation type="submission" date="2020-06" db="EMBL/GenBank/DDBJ databases">
        <authorList>
            <person name="Li T."/>
            <person name="Hu X."/>
            <person name="Zhang T."/>
            <person name="Song X."/>
            <person name="Zhang H."/>
            <person name="Dai N."/>
            <person name="Sheng W."/>
            <person name="Hou X."/>
            <person name="Wei L."/>
        </authorList>
    </citation>
    <scope>NUCLEOTIDE SEQUENCE</scope>
    <source>
        <strain evidence="1">G02</strain>
        <tissue evidence="1">Leaf</tissue>
    </source>
</reference>
<proteinExistence type="predicted"/>
<name>A0AAW2V9T7_SESRA</name>
<sequence>MFFLQKKTHESINNRLALVMKSGKYTLGYKNRTQNPPQLQREIDSYLQQLPTVEEIRDRVLRDARQSWSSPLQWQ</sequence>
<gene>
    <name evidence="1" type="ORF">Sradi_0973900</name>
</gene>
<keyword evidence="1" id="KW-0689">Ribosomal protein</keyword>
<reference evidence="1" key="2">
    <citation type="journal article" date="2024" name="Plant">
        <title>Genomic evolution and insights into agronomic trait innovations of Sesamum species.</title>
        <authorList>
            <person name="Miao H."/>
            <person name="Wang L."/>
            <person name="Qu L."/>
            <person name="Liu H."/>
            <person name="Sun Y."/>
            <person name="Le M."/>
            <person name="Wang Q."/>
            <person name="Wei S."/>
            <person name="Zheng Y."/>
            <person name="Lin W."/>
            <person name="Duan Y."/>
            <person name="Cao H."/>
            <person name="Xiong S."/>
            <person name="Wang X."/>
            <person name="Wei L."/>
            <person name="Li C."/>
            <person name="Ma Q."/>
            <person name="Ju M."/>
            <person name="Zhao R."/>
            <person name="Li G."/>
            <person name="Mu C."/>
            <person name="Tian Q."/>
            <person name="Mei H."/>
            <person name="Zhang T."/>
            <person name="Gao T."/>
            <person name="Zhang H."/>
        </authorList>
    </citation>
    <scope>NUCLEOTIDE SEQUENCE</scope>
    <source>
        <strain evidence="1">G02</strain>
    </source>
</reference>
<accession>A0AAW2V9T7</accession>
<dbReference type="InterPro" id="IPR029064">
    <property type="entry name" value="Ribosomal_eL30-like_sf"/>
</dbReference>
<keyword evidence="1" id="KW-0687">Ribonucleoprotein</keyword>
<dbReference type="AlphaFoldDB" id="A0AAW2V9T7"/>
<dbReference type="Gene3D" id="3.30.1330.30">
    <property type="match status" value="1"/>
</dbReference>
<dbReference type="EMBL" id="JACGWJ010000004">
    <property type="protein sequence ID" value="KAL0424391.1"/>
    <property type="molecule type" value="Genomic_DNA"/>
</dbReference>
<organism evidence="1">
    <name type="scientific">Sesamum radiatum</name>
    <name type="common">Black benniseed</name>
    <dbReference type="NCBI Taxonomy" id="300843"/>
    <lineage>
        <taxon>Eukaryota</taxon>
        <taxon>Viridiplantae</taxon>
        <taxon>Streptophyta</taxon>
        <taxon>Embryophyta</taxon>
        <taxon>Tracheophyta</taxon>
        <taxon>Spermatophyta</taxon>
        <taxon>Magnoliopsida</taxon>
        <taxon>eudicotyledons</taxon>
        <taxon>Gunneridae</taxon>
        <taxon>Pentapetalae</taxon>
        <taxon>asterids</taxon>
        <taxon>lamiids</taxon>
        <taxon>Lamiales</taxon>
        <taxon>Pedaliaceae</taxon>
        <taxon>Sesamum</taxon>
    </lineage>
</organism>